<sequence>MSYVIGCIDAATTNTAVCDYSAWAARQLSAPLMLLHVLENHEREASTDVTGNIGLGTREGLLEQLAALDEQRAKLALKHGHMVLDQAASKVRELGVETVHQRQRHGELAETLVEMEGDVRLAVLGLHGEDSVNQLHKVGSHLETVIRTVHRPLLLTPDAFNEPQSAMLAFDASATTKKGVELLAESPLFKGMPVHVVMVDADTADNRERLEWAAEQLRAGGHEVETALLAGDVEHALHRYQQQHSIDMMVMGAFGHSRIRQFLVGSTTMRMLQESTTPVLVLR</sequence>
<dbReference type="PANTHER" id="PTHR46268">
    <property type="entry name" value="STRESS RESPONSE PROTEIN NHAX"/>
    <property type="match status" value="1"/>
</dbReference>
<protein>
    <submittedName>
        <fullName evidence="3">Universal stress protein UspA</fullName>
    </submittedName>
</protein>
<dbReference type="SUPFAM" id="SSF52402">
    <property type="entry name" value="Adenine nucleotide alpha hydrolases-like"/>
    <property type="match status" value="2"/>
</dbReference>
<name>A0A432XF37_9GAMM</name>
<feature type="domain" description="UspA" evidence="2">
    <location>
        <begin position="7"/>
        <end position="156"/>
    </location>
</feature>
<keyword evidence="4" id="KW-1185">Reference proteome</keyword>
<reference evidence="4" key="1">
    <citation type="journal article" date="2018" name="Front. Microbiol.">
        <title>Genome-Based Analysis Reveals the Taxonomy and Diversity of the Family Idiomarinaceae.</title>
        <authorList>
            <person name="Liu Y."/>
            <person name="Lai Q."/>
            <person name="Shao Z."/>
        </authorList>
    </citation>
    <scope>NUCLEOTIDE SEQUENCE [LARGE SCALE GENOMIC DNA]</scope>
    <source>
        <strain evidence="4">SW15</strain>
    </source>
</reference>
<evidence type="ECO:0000313" key="4">
    <source>
        <dbReference type="Proteomes" id="UP000286678"/>
    </source>
</evidence>
<evidence type="ECO:0000256" key="1">
    <source>
        <dbReference type="ARBA" id="ARBA00008791"/>
    </source>
</evidence>
<comment type="similarity">
    <text evidence="1">Belongs to the universal stress protein A family.</text>
</comment>
<dbReference type="AlphaFoldDB" id="A0A432XF37"/>
<gene>
    <name evidence="3" type="ORF">CWE21_08665</name>
</gene>
<dbReference type="PANTHER" id="PTHR46268:SF6">
    <property type="entry name" value="UNIVERSAL STRESS PROTEIN UP12"/>
    <property type="match status" value="1"/>
</dbReference>
<dbReference type="PRINTS" id="PR01438">
    <property type="entry name" value="UNVRSLSTRESS"/>
</dbReference>
<comment type="caution">
    <text evidence="3">The sequence shown here is derived from an EMBL/GenBank/DDBJ whole genome shotgun (WGS) entry which is preliminary data.</text>
</comment>
<dbReference type="Pfam" id="PF00582">
    <property type="entry name" value="Usp"/>
    <property type="match status" value="2"/>
</dbReference>
<dbReference type="EMBL" id="PIPT01000006">
    <property type="protein sequence ID" value="RUO47256.1"/>
    <property type="molecule type" value="Genomic_DNA"/>
</dbReference>
<dbReference type="InterPro" id="IPR006016">
    <property type="entry name" value="UspA"/>
</dbReference>
<evidence type="ECO:0000259" key="2">
    <source>
        <dbReference type="Pfam" id="PF00582"/>
    </source>
</evidence>
<evidence type="ECO:0000313" key="3">
    <source>
        <dbReference type="EMBL" id="RUO47256.1"/>
    </source>
</evidence>
<dbReference type="OrthoDB" id="9804721at2"/>
<dbReference type="RefSeq" id="WP_126834044.1">
    <property type="nucleotide sequence ID" value="NZ_PIPT01000006.1"/>
</dbReference>
<organism evidence="3 4">
    <name type="scientific">Pseudidiomarina aquimaris</name>
    <dbReference type="NCBI Taxonomy" id="641841"/>
    <lineage>
        <taxon>Bacteria</taxon>
        <taxon>Pseudomonadati</taxon>
        <taxon>Pseudomonadota</taxon>
        <taxon>Gammaproteobacteria</taxon>
        <taxon>Alteromonadales</taxon>
        <taxon>Idiomarinaceae</taxon>
        <taxon>Pseudidiomarina</taxon>
    </lineage>
</organism>
<proteinExistence type="inferred from homology"/>
<dbReference type="InterPro" id="IPR006015">
    <property type="entry name" value="Universal_stress_UspA"/>
</dbReference>
<accession>A0A432XF37</accession>
<dbReference type="Gene3D" id="3.40.50.12370">
    <property type="match status" value="1"/>
</dbReference>
<dbReference type="CDD" id="cd00293">
    <property type="entry name" value="USP-like"/>
    <property type="match status" value="2"/>
</dbReference>
<dbReference type="Proteomes" id="UP000286678">
    <property type="component" value="Unassembled WGS sequence"/>
</dbReference>
<feature type="domain" description="UspA" evidence="2">
    <location>
        <begin position="207"/>
        <end position="283"/>
    </location>
</feature>